<evidence type="ECO:0000313" key="9">
    <source>
        <dbReference type="Proteomes" id="UP000282311"/>
    </source>
</evidence>
<evidence type="ECO:0000256" key="2">
    <source>
        <dbReference type="ARBA" id="ARBA00022670"/>
    </source>
</evidence>
<dbReference type="GO" id="GO:0008236">
    <property type="term" value="F:serine-type peptidase activity"/>
    <property type="evidence" value="ECO:0007669"/>
    <property type="project" value="UniProtKB-KW"/>
</dbReference>
<keyword evidence="3 5" id="KW-0378">Hydrolase</keyword>
<dbReference type="CDD" id="cd07560">
    <property type="entry name" value="Peptidase_S41_CPP"/>
    <property type="match status" value="1"/>
</dbReference>
<dbReference type="Gene3D" id="2.30.42.10">
    <property type="match status" value="1"/>
</dbReference>
<evidence type="ECO:0000259" key="7">
    <source>
        <dbReference type="PROSITE" id="PS50106"/>
    </source>
</evidence>
<dbReference type="InterPro" id="IPR001478">
    <property type="entry name" value="PDZ"/>
</dbReference>
<feature type="signal peptide" evidence="6">
    <location>
        <begin position="1"/>
        <end position="30"/>
    </location>
</feature>
<keyword evidence="6" id="KW-0732">Signal</keyword>
<accession>A0A3B0CP98</accession>
<dbReference type="GO" id="GO:0006508">
    <property type="term" value="P:proteolysis"/>
    <property type="evidence" value="ECO:0007669"/>
    <property type="project" value="UniProtKB-KW"/>
</dbReference>
<dbReference type="NCBIfam" id="TIGR00225">
    <property type="entry name" value="prc"/>
    <property type="match status" value="1"/>
</dbReference>
<dbReference type="InterPro" id="IPR029045">
    <property type="entry name" value="ClpP/crotonase-like_dom_sf"/>
</dbReference>
<dbReference type="InterPro" id="IPR041489">
    <property type="entry name" value="PDZ_6"/>
</dbReference>
<organism evidence="8 9">
    <name type="scientific">Paenibacillus ginsengarvi</name>
    <dbReference type="NCBI Taxonomy" id="400777"/>
    <lineage>
        <taxon>Bacteria</taxon>
        <taxon>Bacillati</taxon>
        <taxon>Bacillota</taxon>
        <taxon>Bacilli</taxon>
        <taxon>Bacillales</taxon>
        <taxon>Paenibacillaceae</taxon>
        <taxon>Paenibacillus</taxon>
    </lineage>
</organism>
<dbReference type="Gene3D" id="3.30.750.44">
    <property type="match status" value="1"/>
</dbReference>
<feature type="domain" description="PDZ" evidence="7">
    <location>
        <begin position="103"/>
        <end position="160"/>
    </location>
</feature>
<dbReference type="PANTHER" id="PTHR32060:SF30">
    <property type="entry name" value="CARBOXY-TERMINAL PROCESSING PROTEASE CTPA"/>
    <property type="match status" value="1"/>
</dbReference>
<dbReference type="GO" id="GO:0007165">
    <property type="term" value="P:signal transduction"/>
    <property type="evidence" value="ECO:0007669"/>
    <property type="project" value="TreeGrafter"/>
</dbReference>
<evidence type="ECO:0000313" key="8">
    <source>
        <dbReference type="EMBL" id="RKN86590.1"/>
    </source>
</evidence>
<gene>
    <name evidence="8" type="ORF">D7M11_01080</name>
</gene>
<evidence type="ECO:0000256" key="6">
    <source>
        <dbReference type="SAM" id="SignalP"/>
    </source>
</evidence>
<dbReference type="RefSeq" id="WP_120745296.1">
    <property type="nucleotide sequence ID" value="NZ_RBAH01000001.1"/>
</dbReference>
<comment type="similarity">
    <text evidence="1 5">Belongs to the peptidase S41A family.</text>
</comment>
<reference evidence="8 9" key="1">
    <citation type="journal article" date="2007" name="Int. J. Syst. Evol. Microbiol.">
        <title>Paenibacillus ginsengarvi sp. nov., isolated from soil from ginseng cultivation.</title>
        <authorList>
            <person name="Yoon M.H."/>
            <person name="Ten L.N."/>
            <person name="Im W.T."/>
        </authorList>
    </citation>
    <scope>NUCLEOTIDE SEQUENCE [LARGE SCALE GENOMIC DNA]</scope>
    <source>
        <strain evidence="8 9">KCTC 13059</strain>
    </source>
</reference>
<dbReference type="AlphaFoldDB" id="A0A3B0CP98"/>
<proteinExistence type="inferred from homology"/>
<feature type="chain" id="PRO_5039662735" evidence="6">
    <location>
        <begin position="31"/>
        <end position="488"/>
    </location>
</feature>
<dbReference type="Pfam" id="PF03572">
    <property type="entry name" value="Peptidase_S41"/>
    <property type="match status" value="1"/>
</dbReference>
<dbReference type="InterPro" id="IPR036034">
    <property type="entry name" value="PDZ_sf"/>
</dbReference>
<dbReference type="CDD" id="cd06782">
    <property type="entry name" value="cpPDZ_CPP-like"/>
    <property type="match status" value="1"/>
</dbReference>
<dbReference type="Gene3D" id="3.90.226.10">
    <property type="entry name" value="2-enoyl-CoA Hydratase, Chain A, domain 1"/>
    <property type="match status" value="1"/>
</dbReference>
<keyword evidence="4 5" id="KW-0720">Serine protease</keyword>
<keyword evidence="2 5" id="KW-0645">Protease</keyword>
<dbReference type="InterPro" id="IPR004447">
    <property type="entry name" value="Peptidase_S41A"/>
</dbReference>
<dbReference type="Pfam" id="PF17820">
    <property type="entry name" value="PDZ_6"/>
    <property type="match status" value="1"/>
</dbReference>
<dbReference type="EMBL" id="RBAH01000001">
    <property type="protein sequence ID" value="RKN86590.1"/>
    <property type="molecule type" value="Genomic_DNA"/>
</dbReference>
<dbReference type="SUPFAM" id="SSF50156">
    <property type="entry name" value="PDZ domain-like"/>
    <property type="match status" value="1"/>
</dbReference>
<dbReference type="PROSITE" id="PS50106">
    <property type="entry name" value="PDZ"/>
    <property type="match status" value="1"/>
</dbReference>
<evidence type="ECO:0000256" key="3">
    <source>
        <dbReference type="ARBA" id="ARBA00022801"/>
    </source>
</evidence>
<comment type="caution">
    <text evidence="8">The sequence shown here is derived from an EMBL/GenBank/DDBJ whole genome shotgun (WGS) entry which is preliminary data.</text>
</comment>
<dbReference type="Proteomes" id="UP000282311">
    <property type="component" value="Unassembled WGS sequence"/>
</dbReference>
<dbReference type="SUPFAM" id="SSF52096">
    <property type="entry name" value="ClpP/crotonase"/>
    <property type="match status" value="1"/>
</dbReference>
<dbReference type="OrthoDB" id="9812068at2"/>
<evidence type="ECO:0000256" key="5">
    <source>
        <dbReference type="RuleBase" id="RU004404"/>
    </source>
</evidence>
<evidence type="ECO:0000256" key="4">
    <source>
        <dbReference type="ARBA" id="ARBA00022825"/>
    </source>
</evidence>
<dbReference type="SMART" id="SM00228">
    <property type="entry name" value="PDZ"/>
    <property type="match status" value="1"/>
</dbReference>
<dbReference type="GO" id="GO:0004175">
    <property type="term" value="F:endopeptidase activity"/>
    <property type="evidence" value="ECO:0007669"/>
    <property type="project" value="TreeGrafter"/>
</dbReference>
<dbReference type="PANTHER" id="PTHR32060">
    <property type="entry name" value="TAIL-SPECIFIC PROTEASE"/>
    <property type="match status" value="1"/>
</dbReference>
<dbReference type="SMART" id="SM00245">
    <property type="entry name" value="TSPc"/>
    <property type="match status" value="1"/>
</dbReference>
<sequence length="488" mass="53016">MNRSIFAGKLRVFKTLAASMTLLALLTAPAAPTWAEAKAETAQQLKEVRDVIQKVHLSGISAADLQADTIEGLIRKLDDPYTEYFDEARWNEFQNSLELNYAGIGMRLGQDEGGFIAVEVFEGSPSVTAGLRRGDYIIAVGGSPTAGMRIDEVTGLIRGAEGTEISIRVKRGDQQLDLTVKRKQIHLPVVSGGMMEGGIGYLNVDSFSEEADEQFAAMLDVLKKAKAKGLVIDLRDNPGGLLETAKHIAEQFISDGVLIHTRDKFGVDEPLYIRSGQSVSFPVIVLVNENSASASEVLTAALQDYHKAAAVGKKTYGKGSVQSLYPLPSGGVLKVTVQEYLSPDKRVVNKVGLMPDIETEGTVPQLLTGLRQAGLNDIRLEADKHSYKVGGFEFFDADLPTITDAGHLYMPARVLAASVGEQLVWNESLHAVEIGQGSAKHLFSDGTGFRNEKGTGFIELSRFKEQYPQIEWTNDAEKTVLTVKGKEM</sequence>
<dbReference type="InterPro" id="IPR005151">
    <property type="entry name" value="Tail-specific_protease"/>
</dbReference>
<keyword evidence="9" id="KW-1185">Reference proteome</keyword>
<evidence type="ECO:0000256" key="1">
    <source>
        <dbReference type="ARBA" id="ARBA00009179"/>
    </source>
</evidence>
<protein>
    <submittedName>
        <fullName evidence="8">S41 family peptidase</fullName>
    </submittedName>
</protein>
<name>A0A3B0CP98_9BACL</name>
<dbReference type="GO" id="GO:0030288">
    <property type="term" value="C:outer membrane-bounded periplasmic space"/>
    <property type="evidence" value="ECO:0007669"/>
    <property type="project" value="TreeGrafter"/>
</dbReference>